<evidence type="ECO:0000256" key="5">
    <source>
        <dbReference type="SAM" id="Phobius"/>
    </source>
</evidence>
<reference evidence="8" key="1">
    <citation type="submission" date="2015-05" db="EMBL/GenBank/DDBJ databases">
        <authorList>
            <consortium name="Pathogen Informatics"/>
        </authorList>
    </citation>
    <scope>NUCLEOTIDE SEQUENCE [LARGE SCALE GENOMIC DNA]</scope>
    <source>
        <strain evidence="8">L1-83</strain>
    </source>
</reference>
<keyword evidence="5" id="KW-1133">Transmembrane helix</keyword>
<dbReference type="CDD" id="cd06779">
    <property type="entry name" value="cpPDZ_Deg_HtrA-like"/>
    <property type="match status" value="1"/>
</dbReference>
<evidence type="ECO:0000313" key="8">
    <source>
        <dbReference type="Proteomes" id="UP000049828"/>
    </source>
</evidence>
<evidence type="ECO:0000313" key="7">
    <source>
        <dbReference type="EMBL" id="CRL38926.1"/>
    </source>
</evidence>
<keyword evidence="5" id="KW-0812">Transmembrane</keyword>
<dbReference type="InterPro" id="IPR009003">
    <property type="entry name" value="Peptidase_S1_PA"/>
</dbReference>
<protein>
    <submittedName>
        <fullName evidence="7">HtrA-like serine protease (With PDZ domain)</fullName>
    </submittedName>
</protein>
<dbReference type="InterPro" id="IPR001940">
    <property type="entry name" value="Peptidase_S1C"/>
</dbReference>
<keyword evidence="3" id="KW-0378">Hydrolase</keyword>
<feature type="compositionally biased region" description="Basic and acidic residues" evidence="4">
    <location>
        <begin position="61"/>
        <end position="73"/>
    </location>
</feature>
<dbReference type="Gene3D" id="2.30.42.10">
    <property type="match status" value="1"/>
</dbReference>
<gene>
    <name evidence="7" type="ORF">RIL183_23671</name>
</gene>
<dbReference type="Pfam" id="PF13180">
    <property type="entry name" value="PDZ_2"/>
    <property type="match status" value="1"/>
</dbReference>
<keyword evidence="8" id="KW-1185">Reference proteome</keyword>
<dbReference type="OrthoDB" id="1765023at2"/>
<keyword evidence="5" id="KW-0472">Membrane</keyword>
<dbReference type="SUPFAM" id="SSF50156">
    <property type="entry name" value="PDZ domain-like"/>
    <property type="match status" value="1"/>
</dbReference>
<dbReference type="PRINTS" id="PR00834">
    <property type="entry name" value="PROTEASES2C"/>
</dbReference>
<sequence length="426" mass="45903">MQENKQDKYEFISEKIKEKPVNKKKLVYHVCFVVLLAVLFGIVASVTFVLCQPKMDDLLHPKEDPTITIPKDEPEQETETEEPDTETETNEPDSEAQIVYEQLTLADFQALQNEMYAIGKQANKFIVAVTGVKSNTDWFNNAYESKGQGSGIIIANSGQELLILTERKVIAGASSVYVTFVNDTSVEASIKKYDGNTGITVLSVPVDEIDNDTMNLISVAVLGNSLAITQGTLALAVGSPLGTNYSILTGNITSSAYSISTIDANYDIFTTDIVGSKNGSGALINLNGEVIGLVTQGYSSEGDQNTLTAISISELKPVIEMLSNNKDIPYIGLEITTVTNTIAKENDIPKGVYIKEVKMDSPAMAAGLQSGDVITEIDGEAVISVDGYQTKLLSLTPGDVAEVTIQRQGNDGYTEIKCPVTVSVLQ</sequence>
<name>A0A0M6WNM5_9FIRM</name>
<dbReference type="Gene3D" id="2.40.10.10">
    <property type="entry name" value="Trypsin-like serine proteases"/>
    <property type="match status" value="2"/>
</dbReference>
<comment type="similarity">
    <text evidence="1">Belongs to the peptidase S1C family.</text>
</comment>
<dbReference type="PANTHER" id="PTHR22939">
    <property type="entry name" value="SERINE PROTEASE FAMILY S1C HTRA-RELATED"/>
    <property type="match status" value="1"/>
</dbReference>
<evidence type="ECO:0000256" key="2">
    <source>
        <dbReference type="ARBA" id="ARBA00022670"/>
    </source>
</evidence>
<dbReference type="Proteomes" id="UP000049828">
    <property type="component" value="Unassembled WGS sequence"/>
</dbReference>
<evidence type="ECO:0000259" key="6">
    <source>
        <dbReference type="PROSITE" id="PS50106"/>
    </source>
</evidence>
<dbReference type="PANTHER" id="PTHR22939:SF129">
    <property type="entry name" value="SERINE PROTEASE HTRA2, MITOCHONDRIAL"/>
    <property type="match status" value="1"/>
</dbReference>
<proteinExistence type="inferred from homology"/>
<evidence type="ECO:0000256" key="1">
    <source>
        <dbReference type="ARBA" id="ARBA00010541"/>
    </source>
</evidence>
<dbReference type="InterPro" id="IPR043504">
    <property type="entry name" value="Peptidase_S1_PA_chymotrypsin"/>
</dbReference>
<dbReference type="InterPro" id="IPR036034">
    <property type="entry name" value="PDZ_sf"/>
</dbReference>
<feature type="region of interest" description="Disordered" evidence="4">
    <location>
        <begin position="61"/>
        <end position="94"/>
    </location>
</feature>
<accession>A0A0M6WNM5</accession>
<evidence type="ECO:0000256" key="4">
    <source>
        <dbReference type="SAM" id="MobiDB-lite"/>
    </source>
</evidence>
<dbReference type="STRING" id="360807.ERS852392_00331"/>
<dbReference type="InterPro" id="IPR001478">
    <property type="entry name" value="PDZ"/>
</dbReference>
<dbReference type="AlphaFoldDB" id="A0A0M6WNM5"/>
<evidence type="ECO:0000256" key="3">
    <source>
        <dbReference type="ARBA" id="ARBA00022801"/>
    </source>
</evidence>
<feature type="domain" description="PDZ" evidence="6">
    <location>
        <begin position="318"/>
        <end position="382"/>
    </location>
</feature>
<dbReference type="GO" id="GO:0006508">
    <property type="term" value="P:proteolysis"/>
    <property type="evidence" value="ECO:0007669"/>
    <property type="project" value="UniProtKB-KW"/>
</dbReference>
<dbReference type="SUPFAM" id="SSF50494">
    <property type="entry name" value="Trypsin-like serine proteases"/>
    <property type="match status" value="1"/>
</dbReference>
<feature type="compositionally biased region" description="Acidic residues" evidence="4">
    <location>
        <begin position="74"/>
        <end position="94"/>
    </location>
</feature>
<dbReference type="PROSITE" id="PS50106">
    <property type="entry name" value="PDZ"/>
    <property type="match status" value="1"/>
</dbReference>
<dbReference type="Pfam" id="PF13365">
    <property type="entry name" value="Trypsin_2"/>
    <property type="match status" value="1"/>
</dbReference>
<dbReference type="GO" id="GO:0004252">
    <property type="term" value="F:serine-type endopeptidase activity"/>
    <property type="evidence" value="ECO:0007669"/>
    <property type="project" value="InterPro"/>
</dbReference>
<keyword evidence="2 7" id="KW-0645">Protease</keyword>
<organism evidence="7 8">
    <name type="scientific">Roseburia inulinivorans</name>
    <dbReference type="NCBI Taxonomy" id="360807"/>
    <lineage>
        <taxon>Bacteria</taxon>
        <taxon>Bacillati</taxon>
        <taxon>Bacillota</taxon>
        <taxon>Clostridia</taxon>
        <taxon>Lachnospirales</taxon>
        <taxon>Lachnospiraceae</taxon>
        <taxon>Roseburia</taxon>
    </lineage>
</organism>
<dbReference type="RefSeq" id="WP_055039774.1">
    <property type="nucleotide sequence ID" value="NZ_CAKZTK010000011.1"/>
</dbReference>
<dbReference type="EMBL" id="CVRS01000073">
    <property type="protein sequence ID" value="CRL38926.1"/>
    <property type="molecule type" value="Genomic_DNA"/>
</dbReference>
<dbReference type="SMART" id="SM00228">
    <property type="entry name" value="PDZ"/>
    <property type="match status" value="1"/>
</dbReference>
<feature type="transmembrane region" description="Helical" evidence="5">
    <location>
        <begin position="26"/>
        <end position="50"/>
    </location>
</feature>